<proteinExistence type="predicted"/>
<keyword evidence="1" id="KW-0614">Plasmid</keyword>
<evidence type="ECO:0000313" key="1">
    <source>
        <dbReference type="EMBL" id="XBP73088.1"/>
    </source>
</evidence>
<reference evidence="1" key="1">
    <citation type="submission" date="2024-05" db="EMBL/GenBank/DDBJ databases">
        <authorList>
            <person name="Bunk B."/>
            <person name="Swiderski J."/>
            <person name="Sproer C."/>
            <person name="Thiel V."/>
        </authorList>
    </citation>
    <scope>NUCLEOTIDE SEQUENCE</scope>
    <source>
        <strain evidence="1">DSM 17735</strain>
        <plasmid evidence="1">p3</plasmid>
    </source>
</reference>
<gene>
    <name evidence="1" type="ORF">ABLV49_24240</name>
</gene>
<evidence type="ECO:0008006" key="2">
    <source>
        <dbReference type="Google" id="ProtNLM"/>
    </source>
</evidence>
<organism evidence="1">
    <name type="scientific">Polaromonas hydrogenivorans</name>
    <dbReference type="NCBI Taxonomy" id="335476"/>
    <lineage>
        <taxon>Bacteria</taxon>
        <taxon>Pseudomonadati</taxon>
        <taxon>Pseudomonadota</taxon>
        <taxon>Betaproteobacteria</taxon>
        <taxon>Burkholderiales</taxon>
        <taxon>Comamonadaceae</taxon>
        <taxon>Polaromonas</taxon>
    </lineage>
</organism>
<dbReference type="RefSeq" id="WP_349283049.1">
    <property type="nucleotide sequence ID" value="NZ_CBCSCU010000098.1"/>
</dbReference>
<dbReference type="AlphaFoldDB" id="A0AAU7M1P8"/>
<accession>A0AAU7M1P8</accession>
<sequence length="83" mass="9477">MATQQEYLRQVATALGLSQKALAARMGAPWTTFEKWLLPPTSTNSREMPQIAWNLAREILEHEELKAKLRVGRDSDGIRHFLT</sequence>
<dbReference type="EMBL" id="CP157678">
    <property type="protein sequence ID" value="XBP73088.1"/>
    <property type="molecule type" value="Genomic_DNA"/>
</dbReference>
<name>A0AAU7M1P8_9BURK</name>
<protein>
    <recommendedName>
        <fullName evidence="2">Transcriptional regulator</fullName>
    </recommendedName>
</protein>
<geneLocation type="plasmid" evidence="1">
    <name>p3</name>
</geneLocation>